<dbReference type="PROSITE" id="PS50088">
    <property type="entry name" value="ANK_REPEAT"/>
    <property type="match status" value="2"/>
</dbReference>
<accession>A0A1E7QJD8</accession>
<keyword evidence="1" id="KW-0677">Repeat</keyword>
<dbReference type="PRINTS" id="PR01415">
    <property type="entry name" value="ANKYRIN"/>
</dbReference>
<dbReference type="SMART" id="SM00248">
    <property type="entry name" value="ANK"/>
    <property type="match status" value="3"/>
</dbReference>
<dbReference type="EMBL" id="MJMG01000008">
    <property type="protein sequence ID" value="OEY86580.1"/>
    <property type="molecule type" value="Genomic_DNA"/>
</dbReference>
<dbReference type="Pfam" id="PF12796">
    <property type="entry name" value="Ank_2"/>
    <property type="match status" value="1"/>
</dbReference>
<keyword evidence="4" id="KW-0472">Membrane</keyword>
<keyword evidence="2 3" id="KW-0040">ANK repeat</keyword>
<gene>
    <name evidence="5" type="ORF">BIY23_03410</name>
</gene>
<evidence type="ECO:0000313" key="5">
    <source>
        <dbReference type="EMBL" id="OEY86580.1"/>
    </source>
</evidence>
<dbReference type="SUPFAM" id="SSF48403">
    <property type="entry name" value="Ankyrin repeat"/>
    <property type="match status" value="1"/>
</dbReference>
<sequence>MEQYVNYCNKLIDAIKSYHTDKAQELLESENVLNFINLKDEYSNTPLHVALKNANPDPEIIKLLLEKGADINYSDEHDETPFVLMIKNKKLWNSHLFQKVKEYIKDHHKKDELNLDIEYRYRWQSNDDKINKNLDGENYLHIAARAKNKDAFLFITKLCDYKQRNIMLGQNNMVLNGNTPLHEAAISGVLFHLIRELLQDLEEMPSSPKDQEKLKSVEKSIEAEIKNLKRSKSNIKKILKRVNKHGYTPIASLGSAEAKKEIKDYLEIKDPLIPKYKFNKIVLVLLSLVTAAVWIASLYLLYTHSAGFALNAVVASLGSCNSLLWTQLYSTYDKDFSNNTLYDPNVELICEPQDQAIMQG</sequence>
<organism evidence="5 6">
    <name type="scientific">Wolbachia pipientis</name>
    <dbReference type="NCBI Taxonomy" id="955"/>
    <lineage>
        <taxon>Bacteria</taxon>
        <taxon>Pseudomonadati</taxon>
        <taxon>Pseudomonadota</taxon>
        <taxon>Alphaproteobacteria</taxon>
        <taxon>Rickettsiales</taxon>
        <taxon>Anaplasmataceae</taxon>
        <taxon>Wolbachieae</taxon>
        <taxon>Wolbachia</taxon>
    </lineage>
</organism>
<dbReference type="Gene3D" id="1.25.40.20">
    <property type="entry name" value="Ankyrin repeat-containing domain"/>
    <property type="match status" value="2"/>
</dbReference>
<feature type="transmembrane region" description="Helical" evidence="4">
    <location>
        <begin position="281"/>
        <end position="302"/>
    </location>
</feature>
<feature type="repeat" description="ANK" evidence="3">
    <location>
        <begin position="176"/>
        <end position="199"/>
    </location>
</feature>
<dbReference type="AlphaFoldDB" id="A0A1E7QJD8"/>
<protein>
    <submittedName>
        <fullName evidence="5">Uncharacterized protein</fullName>
    </submittedName>
</protein>
<keyword evidence="4" id="KW-0812">Transmembrane</keyword>
<evidence type="ECO:0000256" key="1">
    <source>
        <dbReference type="ARBA" id="ARBA00022737"/>
    </source>
</evidence>
<dbReference type="PROSITE" id="PS50297">
    <property type="entry name" value="ANK_REP_REGION"/>
    <property type="match status" value="2"/>
</dbReference>
<dbReference type="InterPro" id="IPR002110">
    <property type="entry name" value="Ankyrin_rpt"/>
</dbReference>
<name>A0A1E7QJD8_WOLPI</name>
<evidence type="ECO:0000256" key="4">
    <source>
        <dbReference type="SAM" id="Phobius"/>
    </source>
</evidence>
<reference evidence="5 6" key="1">
    <citation type="submission" date="2016-09" db="EMBL/GenBank/DDBJ databases">
        <title>Genomic evidence for plant-parasitic nematodes as the earliest Wolbachia hosts.</title>
        <authorList>
            <person name="Brown A.M."/>
            <person name="Wasala S.K."/>
            <person name="Howe D.K."/>
            <person name="Peetz A.B."/>
            <person name="Zasada I.A."/>
            <person name="Denver D.R."/>
        </authorList>
    </citation>
    <scope>NUCLEOTIDE SEQUENCE [LARGE SCALE GENOMIC DNA]</scope>
    <source>
        <strain evidence="6">wPpe</strain>
    </source>
</reference>
<evidence type="ECO:0000313" key="6">
    <source>
        <dbReference type="Proteomes" id="UP000175679"/>
    </source>
</evidence>
<evidence type="ECO:0000256" key="3">
    <source>
        <dbReference type="PROSITE-ProRule" id="PRU00023"/>
    </source>
</evidence>
<comment type="caution">
    <text evidence="5">The sequence shown here is derived from an EMBL/GenBank/DDBJ whole genome shotgun (WGS) entry which is preliminary data.</text>
</comment>
<dbReference type="PANTHER" id="PTHR24178">
    <property type="entry name" value="MOLTING PROTEIN MLT-4"/>
    <property type="match status" value="1"/>
</dbReference>
<proteinExistence type="predicted"/>
<feature type="transmembrane region" description="Helical" evidence="4">
    <location>
        <begin position="308"/>
        <end position="326"/>
    </location>
</feature>
<dbReference type="InterPro" id="IPR036770">
    <property type="entry name" value="Ankyrin_rpt-contain_sf"/>
</dbReference>
<keyword evidence="4" id="KW-1133">Transmembrane helix</keyword>
<feature type="repeat" description="ANK" evidence="3">
    <location>
        <begin position="42"/>
        <end position="76"/>
    </location>
</feature>
<dbReference type="Proteomes" id="UP000175679">
    <property type="component" value="Unassembled WGS sequence"/>
</dbReference>
<keyword evidence="6" id="KW-1185">Reference proteome</keyword>
<evidence type="ECO:0000256" key="2">
    <source>
        <dbReference type="ARBA" id="ARBA00023043"/>
    </source>
</evidence>